<dbReference type="InterPro" id="IPR020568">
    <property type="entry name" value="Ribosomal_Su5_D2-typ_SF"/>
</dbReference>
<comment type="similarity">
    <text evidence="1">Belongs to the Mg-chelatase subunits D/I family. ComM subfamily.</text>
</comment>
<evidence type="ECO:0000313" key="4">
    <source>
        <dbReference type="Proteomes" id="UP000280696"/>
    </source>
</evidence>
<evidence type="ECO:0000313" key="3">
    <source>
        <dbReference type="EMBL" id="RKI93636.1"/>
    </source>
</evidence>
<dbReference type="Gene3D" id="3.40.50.300">
    <property type="entry name" value="P-loop containing nucleotide triphosphate hydrolases"/>
    <property type="match status" value="1"/>
</dbReference>
<dbReference type="InterPro" id="IPR045006">
    <property type="entry name" value="CHLI-like"/>
</dbReference>
<keyword evidence="3" id="KW-0547">Nucleotide-binding</keyword>
<dbReference type="Pfam" id="PF13335">
    <property type="entry name" value="Mg_chelatase_C"/>
    <property type="match status" value="1"/>
</dbReference>
<dbReference type="PRINTS" id="PR00830">
    <property type="entry name" value="ENDOLAPTASE"/>
</dbReference>
<dbReference type="Gene3D" id="3.30.230.10">
    <property type="match status" value="1"/>
</dbReference>
<dbReference type="InterPro" id="IPR000523">
    <property type="entry name" value="Mg_chelatse_chII-like_cat_dom"/>
</dbReference>
<name>A0A3A9B2F3_9FIRM</name>
<dbReference type="PANTHER" id="PTHR32039:SF7">
    <property type="entry name" value="COMPETENCE PROTEIN COMM"/>
    <property type="match status" value="1"/>
</dbReference>
<reference evidence="3 4" key="1">
    <citation type="submission" date="2018-09" db="EMBL/GenBank/DDBJ databases">
        <title>Murine metabolic-syndrome-specific gut microbial biobank.</title>
        <authorList>
            <person name="Liu C."/>
        </authorList>
    </citation>
    <scope>NUCLEOTIDE SEQUENCE [LARGE SCALE GENOMIC DNA]</scope>
    <source>
        <strain evidence="3 4">0.1xD8-82</strain>
    </source>
</reference>
<feature type="domain" description="AAA+ ATPase" evidence="2">
    <location>
        <begin position="220"/>
        <end position="395"/>
    </location>
</feature>
<dbReference type="SUPFAM" id="SSF52540">
    <property type="entry name" value="P-loop containing nucleoside triphosphate hydrolases"/>
    <property type="match status" value="1"/>
</dbReference>
<sequence length="513" mass="56764">MFSRVLSGTVYGIEGNLIQVEVDMSSGLPCFIMVGSLGSEVKESGERVRIALKNAGINIPPMHVAVNLSPADLKKEGTGFDLPIAIGVLMAMEKLPSFAAGGMLVMGELGLNGEIRPVKGVLPIAAGAFKAGIRKCIVPEENAKEATAAGLRTTGVSDLKQVIDYLNLPEKEQDIYLPPKQAGVFSCWEEQEERKNHEMDFSEIAGQEIVKRAALIAAAGFHHLLIKGPPGAGKTMIAKRIPTILPNLTLEENLEVSSIYSIAGKLPKEYCLLRERPFLNPHHTISPQAFAGGGKNPKPGIISLAHRGVLFLDELPEFKRQTLDLLRQPLEERSIQIDRSGGSFTFPADVMLVGAMNPCPCGYYPDKSRCQCTPFEIHNYLSHISGPILDRIDICVDAPGIRLEQLQKEDKGESSEDMRKKVMAAREEQRKRYQNTAVRFNSDLPAGEIEKYCYLEKKEKEMLEKIFDSFRLSVRSYHKLLKIARTIADLEGNGKVLTRHLQEAACYQVRDWP</sequence>
<protein>
    <submittedName>
        <fullName evidence="3">ATP-binding protein</fullName>
    </submittedName>
</protein>
<dbReference type="OrthoDB" id="9813147at2"/>
<dbReference type="InterPro" id="IPR025158">
    <property type="entry name" value="Mg_chelat-rel_C"/>
</dbReference>
<dbReference type="SUPFAM" id="SSF54211">
    <property type="entry name" value="Ribosomal protein S5 domain 2-like"/>
    <property type="match status" value="1"/>
</dbReference>
<keyword evidence="4" id="KW-1185">Reference proteome</keyword>
<dbReference type="InterPro" id="IPR027417">
    <property type="entry name" value="P-loop_NTPase"/>
</dbReference>
<dbReference type="InterPro" id="IPR004482">
    <property type="entry name" value="Mg_chelat-rel"/>
</dbReference>
<dbReference type="NCBIfam" id="TIGR00368">
    <property type="entry name" value="YifB family Mg chelatase-like AAA ATPase"/>
    <property type="match status" value="1"/>
</dbReference>
<keyword evidence="3" id="KW-0067">ATP-binding</keyword>
<proteinExistence type="inferred from homology"/>
<comment type="caution">
    <text evidence="3">The sequence shown here is derived from an EMBL/GenBank/DDBJ whole genome shotgun (WGS) entry which is preliminary data.</text>
</comment>
<dbReference type="Proteomes" id="UP000280696">
    <property type="component" value="Unassembled WGS sequence"/>
</dbReference>
<dbReference type="InterPro" id="IPR014721">
    <property type="entry name" value="Ribsml_uS5_D2-typ_fold_subgr"/>
</dbReference>
<dbReference type="GO" id="GO:0005524">
    <property type="term" value="F:ATP binding"/>
    <property type="evidence" value="ECO:0007669"/>
    <property type="project" value="UniProtKB-KW"/>
</dbReference>
<dbReference type="Pfam" id="PF13541">
    <property type="entry name" value="ChlI"/>
    <property type="match status" value="1"/>
</dbReference>
<accession>A0A3A9B2F3</accession>
<dbReference type="AlphaFoldDB" id="A0A3A9B2F3"/>
<organism evidence="3 4">
    <name type="scientific">Parablautia intestinalis</name>
    <dbReference type="NCBI Taxonomy" id="2320100"/>
    <lineage>
        <taxon>Bacteria</taxon>
        <taxon>Bacillati</taxon>
        <taxon>Bacillota</taxon>
        <taxon>Clostridia</taxon>
        <taxon>Lachnospirales</taxon>
        <taxon>Lachnospiraceae</taxon>
        <taxon>Parablautia</taxon>
    </lineage>
</organism>
<dbReference type="EMBL" id="RAYQ01000002">
    <property type="protein sequence ID" value="RKI93636.1"/>
    <property type="molecule type" value="Genomic_DNA"/>
</dbReference>
<evidence type="ECO:0000256" key="1">
    <source>
        <dbReference type="ARBA" id="ARBA00006354"/>
    </source>
</evidence>
<dbReference type="SMART" id="SM00382">
    <property type="entry name" value="AAA"/>
    <property type="match status" value="1"/>
</dbReference>
<gene>
    <name evidence="3" type="ORF">D7V94_02800</name>
</gene>
<dbReference type="RefSeq" id="WP_120466564.1">
    <property type="nucleotide sequence ID" value="NZ_RAYQ01000002.1"/>
</dbReference>
<dbReference type="InterPro" id="IPR003593">
    <property type="entry name" value="AAA+_ATPase"/>
</dbReference>
<dbReference type="PANTHER" id="PTHR32039">
    <property type="entry name" value="MAGNESIUM-CHELATASE SUBUNIT CHLI"/>
    <property type="match status" value="1"/>
</dbReference>
<evidence type="ECO:0000259" key="2">
    <source>
        <dbReference type="SMART" id="SM00382"/>
    </source>
</evidence>
<dbReference type="Pfam" id="PF01078">
    <property type="entry name" value="Mg_chelatase"/>
    <property type="match status" value="1"/>
</dbReference>